<keyword evidence="3" id="KW-0326">Glycosidase</keyword>
<organism evidence="5 6">
    <name type="scientific">Pauljensenia hongkongensis</name>
    <dbReference type="NCBI Taxonomy" id="178339"/>
    <lineage>
        <taxon>Bacteria</taxon>
        <taxon>Bacillati</taxon>
        <taxon>Actinomycetota</taxon>
        <taxon>Actinomycetes</taxon>
        <taxon>Actinomycetales</taxon>
        <taxon>Actinomycetaceae</taxon>
        <taxon>Pauljensenia</taxon>
    </lineage>
</organism>
<protein>
    <submittedName>
        <fullName evidence="5">Glucohydrolase</fullName>
    </submittedName>
</protein>
<dbReference type="SMART" id="SM00642">
    <property type="entry name" value="Aamy"/>
    <property type="match status" value="1"/>
</dbReference>
<dbReference type="KEGG" id="phon:BH719_07970"/>
<evidence type="ECO:0000256" key="1">
    <source>
        <dbReference type="ARBA" id="ARBA00008061"/>
    </source>
</evidence>
<evidence type="ECO:0000313" key="6">
    <source>
        <dbReference type="Proteomes" id="UP000095214"/>
    </source>
</evidence>
<dbReference type="Gene3D" id="2.60.40.1180">
    <property type="entry name" value="Golgi alpha-mannosidase II"/>
    <property type="match status" value="1"/>
</dbReference>
<gene>
    <name evidence="5" type="ORF">BH719_07970</name>
</gene>
<keyword evidence="6" id="KW-1185">Reference proteome</keyword>
<dbReference type="Pfam" id="PF16657">
    <property type="entry name" value="Malt_amylase_C"/>
    <property type="match status" value="1"/>
</dbReference>
<dbReference type="InterPro" id="IPR013780">
    <property type="entry name" value="Glyco_hydro_b"/>
</dbReference>
<feature type="domain" description="Glycosyl hydrolase family 13 catalytic" evidence="4">
    <location>
        <begin position="28"/>
        <end position="445"/>
    </location>
</feature>
<dbReference type="PANTHER" id="PTHR10357:SF179">
    <property type="entry name" value="NEUTRAL AND BASIC AMINO ACID TRANSPORT PROTEIN RBAT"/>
    <property type="match status" value="1"/>
</dbReference>
<dbReference type="AlphaFoldDB" id="A0A1D8B3S3"/>
<dbReference type="PANTHER" id="PTHR10357">
    <property type="entry name" value="ALPHA-AMYLASE FAMILY MEMBER"/>
    <property type="match status" value="1"/>
</dbReference>
<dbReference type="CDD" id="cd11333">
    <property type="entry name" value="AmyAc_SI_OligoGlu_DGase"/>
    <property type="match status" value="1"/>
</dbReference>
<dbReference type="GO" id="GO:0009313">
    <property type="term" value="P:oligosaccharide catabolic process"/>
    <property type="evidence" value="ECO:0007669"/>
    <property type="project" value="TreeGrafter"/>
</dbReference>
<dbReference type="RefSeq" id="WP_009744317.1">
    <property type="nucleotide sequence ID" value="NZ_CP017298.1"/>
</dbReference>
<dbReference type="InterPro" id="IPR032091">
    <property type="entry name" value="Malt_amylase-like_C"/>
</dbReference>
<dbReference type="Gene3D" id="3.90.400.10">
    <property type="entry name" value="Oligo-1,6-glucosidase, Domain 2"/>
    <property type="match status" value="1"/>
</dbReference>
<keyword evidence="2 5" id="KW-0378">Hydrolase</keyword>
<accession>A0A1D8B3S3</accession>
<sequence length="592" mass="65051">MLFSEELISSREAGLGHDDWWKGAVVYQIYPRSFQDSDGDGVGDLRGVRSRLDYLEALGVDVLWLSPVYRSPQADNGYDISDYCSIDPLFGTMDEFDALLGDAHARGMKIVMDLVVNHSSDEHPWFAASRSSKDDPKRDWYYWRPPRPGRAPGEPGAEPNNWGSFFSGSAWTLDEATGEYYLHLFHRKQPDLNWENPRVRAAVHAMMNWWLDRGVDGFRMDVINLISKAPGLPDGEVLPGRAWGEGFPLVSEGPRLHEFLAEMRREVFDGRGGAGADAPLAVGEAPGVRIDKARLYSGAARRELDMVFQFDHVDLGLEAGKFRPRPLRPGELADCLSAWQEALADDGWNSLYLDNHDQPRAVSRFGDEEHWYASATALATALHLLRGTPFIYQGEELGMTNGVFGSVGDLRDVEALRYYDGAVAAGEDPGAVLAGLRAMGRDNARTPVQWDGGENAGFTSGAPWIGVTPNYREVNAAAQVGDPGSVHSYYRALIAIRHRLRVVALGSFERLDAGDPRVFAYRRALGEDRLLVVVNLSSDSVRPALADGGGLVQLLGNADEAKAPGDALGPWEARVYLGGRTSIGIAKIYCES</sequence>
<dbReference type="STRING" id="178339.BH719_07970"/>
<dbReference type="Gene3D" id="3.20.20.80">
    <property type="entry name" value="Glycosidases"/>
    <property type="match status" value="1"/>
</dbReference>
<dbReference type="NCBIfam" id="NF008183">
    <property type="entry name" value="PRK10933.1"/>
    <property type="match status" value="1"/>
</dbReference>
<dbReference type="EMBL" id="CP017298">
    <property type="protein sequence ID" value="AOS47784.1"/>
    <property type="molecule type" value="Genomic_DNA"/>
</dbReference>
<proteinExistence type="inferred from homology"/>
<dbReference type="InterPro" id="IPR006047">
    <property type="entry name" value="GH13_cat_dom"/>
</dbReference>
<dbReference type="InterPro" id="IPR045857">
    <property type="entry name" value="O16G_dom_2"/>
</dbReference>
<dbReference type="SUPFAM" id="SSF51445">
    <property type="entry name" value="(Trans)glycosidases"/>
    <property type="match status" value="1"/>
</dbReference>
<dbReference type="OrthoDB" id="9043248at2"/>
<dbReference type="FunFam" id="3.20.20.80:FF:000064">
    <property type="entry name" value="Oligo-1,6-glucosidase"/>
    <property type="match status" value="1"/>
</dbReference>
<dbReference type="GO" id="GO:0004556">
    <property type="term" value="F:alpha-amylase activity"/>
    <property type="evidence" value="ECO:0007669"/>
    <property type="project" value="TreeGrafter"/>
</dbReference>
<name>A0A1D8B3S3_9ACTO</name>
<comment type="similarity">
    <text evidence="1">Belongs to the glycosyl hydrolase 13 family.</text>
</comment>
<evidence type="ECO:0000256" key="3">
    <source>
        <dbReference type="ARBA" id="ARBA00023295"/>
    </source>
</evidence>
<dbReference type="FunFam" id="3.90.400.10:FF:000002">
    <property type="entry name" value="Sucrose isomerase"/>
    <property type="match status" value="1"/>
</dbReference>
<evidence type="ECO:0000259" key="4">
    <source>
        <dbReference type="SMART" id="SM00642"/>
    </source>
</evidence>
<evidence type="ECO:0000313" key="5">
    <source>
        <dbReference type="EMBL" id="AOS47784.1"/>
    </source>
</evidence>
<reference evidence="5 6" key="1">
    <citation type="submission" date="2016-09" db="EMBL/GenBank/DDBJ databases">
        <title>Complete genome sequence of Actinomyces hongkongensis HKU8.</title>
        <authorList>
            <person name="Gao Y.-X."/>
            <person name="Zhou Y.-Y."/>
            <person name="Xie Y."/>
            <person name="Wang M."/>
            <person name="Wang S.-J."/>
            <person name="Shen S.-G."/>
        </authorList>
    </citation>
    <scope>NUCLEOTIDE SEQUENCE [LARGE SCALE GENOMIC DNA]</scope>
    <source>
        <strain evidence="5 6">HKU8</strain>
    </source>
</reference>
<dbReference type="Pfam" id="PF00128">
    <property type="entry name" value="Alpha-amylase"/>
    <property type="match status" value="1"/>
</dbReference>
<evidence type="ECO:0000256" key="2">
    <source>
        <dbReference type="ARBA" id="ARBA00022801"/>
    </source>
</evidence>
<dbReference type="InterPro" id="IPR017853">
    <property type="entry name" value="GH"/>
</dbReference>
<dbReference type="SUPFAM" id="SSF51011">
    <property type="entry name" value="Glycosyl hydrolase domain"/>
    <property type="match status" value="1"/>
</dbReference>
<dbReference type="Proteomes" id="UP000095214">
    <property type="component" value="Chromosome"/>
</dbReference>